<accession>A0ACC0KIL4</accession>
<evidence type="ECO:0000313" key="1">
    <source>
        <dbReference type="EMBL" id="KAI8436391.1"/>
    </source>
</evidence>
<sequence>MGITNFLANIISIIAPLVCGIIINDEKDPAEWRKVFFVASGVYFFTNLFFVLFSTSERQPWNEPEEKEIVMRDPEKPENITKF</sequence>
<evidence type="ECO:0000313" key="2">
    <source>
        <dbReference type="Proteomes" id="UP001064048"/>
    </source>
</evidence>
<comment type="caution">
    <text evidence="1">The sequence shown here is derived from an EMBL/GenBank/DDBJ whole genome shotgun (WGS) entry which is preliminary data.</text>
</comment>
<proteinExistence type="predicted"/>
<gene>
    <name evidence="1" type="ORF">MSG28_009996</name>
</gene>
<protein>
    <submittedName>
        <fullName evidence="1">Uncharacterized protein</fullName>
    </submittedName>
</protein>
<keyword evidence="2" id="KW-1185">Reference proteome</keyword>
<name>A0ACC0KIL4_CHOFU</name>
<dbReference type="EMBL" id="CM046117">
    <property type="protein sequence ID" value="KAI8436391.1"/>
    <property type="molecule type" value="Genomic_DNA"/>
</dbReference>
<organism evidence="1 2">
    <name type="scientific">Choristoneura fumiferana</name>
    <name type="common">Spruce budworm moth</name>
    <name type="synonym">Archips fumiferana</name>
    <dbReference type="NCBI Taxonomy" id="7141"/>
    <lineage>
        <taxon>Eukaryota</taxon>
        <taxon>Metazoa</taxon>
        <taxon>Ecdysozoa</taxon>
        <taxon>Arthropoda</taxon>
        <taxon>Hexapoda</taxon>
        <taxon>Insecta</taxon>
        <taxon>Pterygota</taxon>
        <taxon>Neoptera</taxon>
        <taxon>Endopterygota</taxon>
        <taxon>Lepidoptera</taxon>
        <taxon>Glossata</taxon>
        <taxon>Ditrysia</taxon>
        <taxon>Tortricoidea</taxon>
        <taxon>Tortricidae</taxon>
        <taxon>Tortricinae</taxon>
        <taxon>Choristoneura</taxon>
    </lineage>
</organism>
<reference evidence="1 2" key="1">
    <citation type="journal article" date="2022" name="Genome Biol. Evol.">
        <title>The Spruce Budworm Genome: Reconstructing the Evolutionary History of Antifreeze Proteins.</title>
        <authorList>
            <person name="Beliveau C."/>
            <person name="Gagne P."/>
            <person name="Picq S."/>
            <person name="Vernygora O."/>
            <person name="Keeling C.I."/>
            <person name="Pinkney K."/>
            <person name="Doucet D."/>
            <person name="Wen F."/>
            <person name="Johnston J.S."/>
            <person name="Maaroufi H."/>
            <person name="Boyle B."/>
            <person name="Laroche J."/>
            <person name="Dewar K."/>
            <person name="Juretic N."/>
            <person name="Blackburn G."/>
            <person name="Nisole A."/>
            <person name="Brunet B."/>
            <person name="Brandao M."/>
            <person name="Lumley L."/>
            <person name="Duan J."/>
            <person name="Quan G."/>
            <person name="Lucarotti C.J."/>
            <person name="Roe A.D."/>
            <person name="Sperling F.A.H."/>
            <person name="Levesque R.C."/>
            <person name="Cusson M."/>
        </authorList>
    </citation>
    <scope>NUCLEOTIDE SEQUENCE [LARGE SCALE GENOMIC DNA]</scope>
    <source>
        <strain evidence="1">Glfc:IPQL:Cfum</strain>
    </source>
</reference>
<dbReference type="Proteomes" id="UP001064048">
    <property type="component" value="Chromosome 17"/>
</dbReference>